<protein>
    <recommendedName>
        <fullName evidence="3">Fimbrial assembly protein FimA</fullName>
    </recommendedName>
</protein>
<keyword evidence="2" id="KW-1185">Reference proteome</keyword>
<dbReference type="PANTHER" id="PTHR39328">
    <property type="entry name" value="BLL2871 PROTEIN"/>
    <property type="match status" value="1"/>
</dbReference>
<proteinExistence type="predicted"/>
<reference evidence="1 2" key="1">
    <citation type="submission" date="2017-08" db="EMBL/GenBank/DDBJ databases">
        <title>Complete genome sequence of Gluconacetobacter saccharivorans CV1 isolated from Fermented Vinegar.</title>
        <authorList>
            <person name="Kim S.-Y."/>
        </authorList>
    </citation>
    <scope>NUCLEOTIDE SEQUENCE [LARGE SCALE GENOMIC DNA]</scope>
    <source>
        <strain evidence="1 2">CV1</strain>
    </source>
</reference>
<dbReference type="InterPro" id="IPR029055">
    <property type="entry name" value="Ntn_hydrolases_N"/>
</dbReference>
<dbReference type="Pfam" id="PF06267">
    <property type="entry name" value="DUF1028"/>
    <property type="match status" value="1"/>
</dbReference>
<dbReference type="InterPro" id="IPR010430">
    <property type="entry name" value="DUF1028"/>
</dbReference>
<evidence type="ECO:0008006" key="3">
    <source>
        <dbReference type="Google" id="ProtNLM"/>
    </source>
</evidence>
<dbReference type="AlphaFoldDB" id="A0A347WBL0"/>
<dbReference type="RefSeq" id="WP_118962788.1">
    <property type="nucleotide sequence ID" value="NZ_CP023036.1"/>
</dbReference>
<dbReference type="Proteomes" id="UP000264120">
    <property type="component" value="Chromosome"/>
</dbReference>
<evidence type="ECO:0000313" key="1">
    <source>
        <dbReference type="EMBL" id="AXY22253.1"/>
    </source>
</evidence>
<dbReference type="KEGG" id="ksc:CD178_01476"/>
<dbReference type="Gene3D" id="3.60.20.10">
    <property type="entry name" value="Glutamine Phosphoribosylpyrophosphate, subunit 1, domain 1"/>
    <property type="match status" value="1"/>
</dbReference>
<dbReference type="EMBL" id="CP023036">
    <property type="protein sequence ID" value="AXY22253.1"/>
    <property type="molecule type" value="Genomic_DNA"/>
</dbReference>
<gene>
    <name evidence="1" type="ORF">CD178_01476</name>
</gene>
<accession>A0A347WBL0</accession>
<dbReference type="SUPFAM" id="SSF56235">
    <property type="entry name" value="N-terminal nucleophile aminohydrolases (Ntn hydrolases)"/>
    <property type="match status" value="1"/>
</dbReference>
<sequence length="225" mass="23595">MTFSVVARCARTGQFGIAVSSSSPAVASRCAFARAGAGAVATQNITDPSLGPAGLDLLERGATAEECVAILVRRSEFAAYRQISAIDDTGLTAVWSGEKTLGLYTSATGHNVACAGNLLANDTVPAAMVEAFLATDTTMELGQRLVTTLAAGLKAGGEAGPVRSAGMLVVDTHSWPLADLRVDWHDTPIAQLQDLWDLWQPQMRDYTLRSVNPVESPSYGVPGDE</sequence>
<dbReference type="OrthoDB" id="9790012at2"/>
<name>A0A347WBL0_9PROT</name>
<dbReference type="PANTHER" id="PTHR39328:SF1">
    <property type="entry name" value="BLL2871 PROTEIN"/>
    <property type="match status" value="1"/>
</dbReference>
<evidence type="ECO:0000313" key="2">
    <source>
        <dbReference type="Proteomes" id="UP000264120"/>
    </source>
</evidence>
<organism evidence="1 2">
    <name type="scientific">Komagataeibacter saccharivorans</name>
    <dbReference type="NCBI Taxonomy" id="265959"/>
    <lineage>
        <taxon>Bacteria</taxon>
        <taxon>Pseudomonadati</taxon>
        <taxon>Pseudomonadota</taxon>
        <taxon>Alphaproteobacteria</taxon>
        <taxon>Acetobacterales</taxon>
        <taxon>Acetobacteraceae</taxon>
        <taxon>Komagataeibacter</taxon>
    </lineage>
</organism>